<sequence length="143" mass="16288">MANFIETKRGTWTNSLTASSLLQLVDHVDIARFAAAAFQDPATYHGRKLGVVSEELRVQDAMDRLAEEIGDGRSIKAIFMTDEEVAHEQDKGSWLFFSEPCVRYMSNYTDMEEPERLVPGLTTFKKFLVREKEAVMKTYLSSQ</sequence>
<proteinExistence type="predicted"/>
<dbReference type="AlphaFoldDB" id="A0AAX6MT85"/>
<dbReference type="Proteomes" id="UP001369815">
    <property type="component" value="Unassembled WGS sequence"/>
</dbReference>
<protein>
    <submittedName>
        <fullName evidence="1">Uncharacterized protein</fullName>
    </submittedName>
</protein>
<evidence type="ECO:0000313" key="1">
    <source>
        <dbReference type="EMBL" id="KAK6955839.1"/>
    </source>
</evidence>
<reference evidence="1 2" key="1">
    <citation type="journal article" date="2024" name="Front Chem Biol">
        <title>Unveiling the potential of Daldinia eschscholtzii MFLUCC 19-0629 through bioactivity and bioinformatics studies for enhanced sustainable agriculture production.</title>
        <authorList>
            <person name="Brooks S."/>
            <person name="Weaver J.A."/>
            <person name="Klomchit A."/>
            <person name="Alharthi S.A."/>
            <person name="Onlamun T."/>
            <person name="Nurani R."/>
            <person name="Vong T.K."/>
            <person name="Alberti F."/>
            <person name="Greco C."/>
        </authorList>
    </citation>
    <scope>NUCLEOTIDE SEQUENCE [LARGE SCALE GENOMIC DNA]</scope>
    <source>
        <strain evidence="1">MFLUCC 19-0629</strain>
    </source>
</reference>
<comment type="caution">
    <text evidence="1">The sequence shown here is derived from an EMBL/GenBank/DDBJ whole genome shotgun (WGS) entry which is preliminary data.</text>
</comment>
<name>A0AAX6MT85_9PEZI</name>
<evidence type="ECO:0000313" key="2">
    <source>
        <dbReference type="Proteomes" id="UP001369815"/>
    </source>
</evidence>
<dbReference type="EMBL" id="JBANMG010000003">
    <property type="protein sequence ID" value="KAK6955839.1"/>
    <property type="molecule type" value="Genomic_DNA"/>
</dbReference>
<accession>A0AAX6MT85</accession>
<dbReference type="Gene3D" id="3.90.25.10">
    <property type="entry name" value="UDP-galactose 4-epimerase, domain 1"/>
    <property type="match status" value="1"/>
</dbReference>
<keyword evidence="2" id="KW-1185">Reference proteome</keyword>
<dbReference type="SUPFAM" id="SSF51735">
    <property type="entry name" value="NAD(P)-binding Rossmann-fold domains"/>
    <property type="match status" value="1"/>
</dbReference>
<dbReference type="InterPro" id="IPR036291">
    <property type="entry name" value="NAD(P)-bd_dom_sf"/>
</dbReference>
<organism evidence="1 2">
    <name type="scientific">Daldinia eschscholtzii</name>
    <dbReference type="NCBI Taxonomy" id="292717"/>
    <lineage>
        <taxon>Eukaryota</taxon>
        <taxon>Fungi</taxon>
        <taxon>Dikarya</taxon>
        <taxon>Ascomycota</taxon>
        <taxon>Pezizomycotina</taxon>
        <taxon>Sordariomycetes</taxon>
        <taxon>Xylariomycetidae</taxon>
        <taxon>Xylariales</taxon>
        <taxon>Hypoxylaceae</taxon>
        <taxon>Daldinia</taxon>
    </lineage>
</organism>
<gene>
    <name evidence="1" type="ORF">Daesc_003483</name>
</gene>
<dbReference type="Gene3D" id="3.40.50.720">
    <property type="entry name" value="NAD(P)-binding Rossmann-like Domain"/>
    <property type="match status" value="1"/>
</dbReference>